<feature type="domain" description="SnoaL-like" evidence="1">
    <location>
        <begin position="5"/>
        <end position="134"/>
    </location>
</feature>
<dbReference type="RefSeq" id="WP_189475615.1">
    <property type="nucleotide sequence ID" value="NZ_BMYM01000001.1"/>
</dbReference>
<proteinExistence type="predicted"/>
<comment type="caution">
    <text evidence="2">The sequence shown here is derived from an EMBL/GenBank/DDBJ whole genome shotgun (WGS) entry which is preliminary data.</text>
</comment>
<name>A0A918XF61_9GAMM</name>
<sequence>MLSLQQLSDRLEIQDLVYYYAHLIDTKNFDALRETVFTEDAHIDYSVFGGSVGDLESTIAYLKQAVTNELFPDTQHLNANVQVQLDGDTASGRVMCFNPMDMALPDGKRHTFFLGLWYVDDYRRTEQGWRISRRVEEKSWVFNTPEFMSFEDG</sequence>
<dbReference type="AlphaFoldDB" id="A0A918XF61"/>
<reference evidence="2" key="1">
    <citation type="journal article" date="2014" name="Int. J. Syst. Evol. Microbiol.">
        <title>Complete genome sequence of Corynebacterium casei LMG S-19264T (=DSM 44701T), isolated from a smear-ripened cheese.</title>
        <authorList>
            <consortium name="US DOE Joint Genome Institute (JGI-PGF)"/>
            <person name="Walter F."/>
            <person name="Albersmeier A."/>
            <person name="Kalinowski J."/>
            <person name="Ruckert C."/>
        </authorList>
    </citation>
    <scope>NUCLEOTIDE SEQUENCE</scope>
    <source>
        <strain evidence="2">KCTC 23430</strain>
    </source>
</reference>
<dbReference type="EMBL" id="BMYM01000001">
    <property type="protein sequence ID" value="GHD29315.1"/>
    <property type="molecule type" value="Genomic_DNA"/>
</dbReference>
<reference evidence="2" key="2">
    <citation type="submission" date="2020-09" db="EMBL/GenBank/DDBJ databases">
        <authorList>
            <person name="Sun Q."/>
            <person name="Kim S."/>
        </authorList>
    </citation>
    <scope>NUCLEOTIDE SEQUENCE</scope>
    <source>
        <strain evidence="2">KCTC 23430</strain>
    </source>
</reference>
<gene>
    <name evidence="2" type="ORF">GCM10007053_09580</name>
</gene>
<dbReference type="InterPro" id="IPR032710">
    <property type="entry name" value="NTF2-like_dom_sf"/>
</dbReference>
<dbReference type="SUPFAM" id="SSF54427">
    <property type="entry name" value="NTF2-like"/>
    <property type="match status" value="1"/>
</dbReference>
<dbReference type="InterPro" id="IPR037401">
    <property type="entry name" value="SnoaL-like"/>
</dbReference>
<keyword evidence="3" id="KW-1185">Reference proteome</keyword>
<dbReference type="Pfam" id="PF13577">
    <property type="entry name" value="SnoaL_4"/>
    <property type="match status" value="1"/>
</dbReference>
<evidence type="ECO:0000313" key="2">
    <source>
        <dbReference type="EMBL" id="GHD29315.1"/>
    </source>
</evidence>
<evidence type="ECO:0000313" key="3">
    <source>
        <dbReference type="Proteomes" id="UP000644693"/>
    </source>
</evidence>
<dbReference type="Gene3D" id="3.10.450.50">
    <property type="match status" value="1"/>
</dbReference>
<dbReference type="Proteomes" id="UP000644693">
    <property type="component" value="Unassembled WGS sequence"/>
</dbReference>
<accession>A0A918XF61</accession>
<evidence type="ECO:0000259" key="1">
    <source>
        <dbReference type="Pfam" id="PF13577"/>
    </source>
</evidence>
<organism evidence="2 3">
    <name type="scientific">Parahalioglobus pacificus</name>
    <dbReference type="NCBI Taxonomy" id="930806"/>
    <lineage>
        <taxon>Bacteria</taxon>
        <taxon>Pseudomonadati</taxon>
        <taxon>Pseudomonadota</taxon>
        <taxon>Gammaproteobacteria</taxon>
        <taxon>Cellvibrionales</taxon>
        <taxon>Halieaceae</taxon>
        <taxon>Parahalioglobus</taxon>
    </lineage>
</organism>
<protein>
    <recommendedName>
        <fullName evidence="1">SnoaL-like domain-containing protein</fullName>
    </recommendedName>
</protein>